<dbReference type="SUPFAM" id="SSF55073">
    <property type="entry name" value="Nucleotide cyclase"/>
    <property type="match status" value="1"/>
</dbReference>
<evidence type="ECO:0000256" key="1">
    <source>
        <dbReference type="SAM" id="Phobius"/>
    </source>
</evidence>
<evidence type="ECO:0000259" key="2">
    <source>
        <dbReference type="PROSITE" id="PS50887"/>
    </source>
</evidence>
<dbReference type="InterPro" id="IPR048437">
    <property type="entry name" value="MASE11"/>
</dbReference>
<keyword evidence="1" id="KW-0812">Transmembrane</keyword>
<keyword evidence="4" id="KW-1185">Reference proteome</keyword>
<dbReference type="Pfam" id="PF00990">
    <property type="entry name" value="GGDEF"/>
    <property type="match status" value="1"/>
</dbReference>
<dbReference type="PANTHER" id="PTHR46663">
    <property type="entry name" value="DIGUANYLATE CYCLASE DGCT-RELATED"/>
    <property type="match status" value="1"/>
</dbReference>
<feature type="transmembrane region" description="Helical" evidence="1">
    <location>
        <begin position="157"/>
        <end position="175"/>
    </location>
</feature>
<proteinExistence type="predicted"/>
<dbReference type="InterPro" id="IPR029787">
    <property type="entry name" value="Nucleotide_cyclase"/>
</dbReference>
<dbReference type="CDD" id="cd01949">
    <property type="entry name" value="GGDEF"/>
    <property type="match status" value="1"/>
</dbReference>
<protein>
    <submittedName>
        <fullName evidence="3">GGDEF domain-containing protein</fullName>
    </submittedName>
</protein>
<dbReference type="NCBIfam" id="TIGR00254">
    <property type="entry name" value="GGDEF"/>
    <property type="match status" value="1"/>
</dbReference>
<reference evidence="3 4" key="1">
    <citation type="submission" date="2022-10" db="EMBL/GenBank/DDBJ databases">
        <title>paucibacter sp. hw8 Genome sequencing.</title>
        <authorList>
            <person name="Park S."/>
        </authorList>
    </citation>
    <scope>NUCLEOTIDE SEQUENCE [LARGE SCALE GENOMIC DNA]</scope>
    <source>
        <strain evidence="4">hw8</strain>
    </source>
</reference>
<feature type="transmembrane region" description="Helical" evidence="1">
    <location>
        <begin position="20"/>
        <end position="39"/>
    </location>
</feature>
<comment type="caution">
    <text evidence="3">The sequence shown here is derived from an EMBL/GenBank/DDBJ whole genome shotgun (WGS) entry which is preliminary data.</text>
</comment>
<organism evidence="3 4">
    <name type="scientific">Roseateles koreensis</name>
    <dbReference type="NCBI Taxonomy" id="2987526"/>
    <lineage>
        <taxon>Bacteria</taxon>
        <taxon>Pseudomonadati</taxon>
        <taxon>Pseudomonadota</taxon>
        <taxon>Betaproteobacteria</taxon>
        <taxon>Burkholderiales</taxon>
        <taxon>Sphaerotilaceae</taxon>
        <taxon>Roseateles</taxon>
    </lineage>
</organism>
<feature type="transmembrane region" description="Helical" evidence="1">
    <location>
        <begin position="126"/>
        <end position="145"/>
    </location>
</feature>
<dbReference type="RefSeq" id="WP_273595907.1">
    <property type="nucleotide sequence ID" value="NZ_JAQQXS010000004.1"/>
</dbReference>
<keyword evidence="1" id="KW-0472">Membrane</keyword>
<dbReference type="InterPro" id="IPR052163">
    <property type="entry name" value="DGC-Regulatory_Protein"/>
</dbReference>
<dbReference type="InterPro" id="IPR043128">
    <property type="entry name" value="Rev_trsase/Diguanyl_cyclase"/>
</dbReference>
<dbReference type="PROSITE" id="PS50887">
    <property type="entry name" value="GGDEF"/>
    <property type="match status" value="1"/>
</dbReference>
<dbReference type="Proteomes" id="UP001219862">
    <property type="component" value="Unassembled WGS sequence"/>
</dbReference>
<evidence type="ECO:0000313" key="4">
    <source>
        <dbReference type="Proteomes" id="UP001219862"/>
    </source>
</evidence>
<accession>A0ABT5KQQ2</accession>
<feature type="transmembrane region" description="Helical" evidence="1">
    <location>
        <begin position="98"/>
        <end position="114"/>
    </location>
</feature>
<evidence type="ECO:0000313" key="3">
    <source>
        <dbReference type="EMBL" id="MDC8784795.1"/>
    </source>
</evidence>
<feature type="transmembrane region" description="Helical" evidence="1">
    <location>
        <begin position="45"/>
        <end position="63"/>
    </location>
</feature>
<sequence length="374" mass="40984">MVKQNDLTTDHIRSQFLQQVWRGLLVLAVLGMPGSWLRAMQTGLQPVYIVHTLAALAIVTLYVRRNRLPHKFSATAAVLTMFAIGAGGLWTFGFYSAGLVWVIISCTICAVLFPRRISNGYIVGQMLFVLGVTAAFSQGWLAIAFDANEYIRKLQNWVGVLIGTSVGILTMVLGLRSYNESIVKLIDKISSQRDEIERQQALISHQANHDALTGLPTLRLARDRLEQAIAGANRRQCKAAVIFIDLDGFKAANDGHGHEAGDLVLKEVAERMRATLRAVDTAARQGGDEFVIILNEISTCEDAVQVASKLLEQIAQPIEYKGARIQVGASIGIAVCPDHSSNMTDLLHLADEAMYRVKKTGKNNLQLCDVPHPA</sequence>
<dbReference type="Gene3D" id="3.30.70.270">
    <property type="match status" value="1"/>
</dbReference>
<dbReference type="PANTHER" id="PTHR46663:SF2">
    <property type="entry name" value="GGDEF DOMAIN-CONTAINING PROTEIN"/>
    <property type="match status" value="1"/>
</dbReference>
<dbReference type="Pfam" id="PF20969">
    <property type="entry name" value="MASE11"/>
    <property type="match status" value="1"/>
</dbReference>
<dbReference type="EMBL" id="JAQQXS010000004">
    <property type="protein sequence ID" value="MDC8784795.1"/>
    <property type="molecule type" value="Genomic_DNA"/>
</dbReference>
<feature type="transmembrane region" description="Helical" evidence="1">
    <location>
        <begin position="72"/>
        <end position="92"/>
    </location>
</feature>
<dbReference type="InterPro" id="IPR000160">
    <property type="entry name" value="GGDEF_dom"/>
</dbReference>
<gene>
    <name evidence="3" type="ORF">PRZ01_06285</name>
</gene>
<keyword evidence="1" id="KW-1133">Transmembrane helix</keyword>
<dbReference type="SMART" id="SM00267">
    <property type="entry name" value="GGDEF"/>
    <property type="match status" value="1"/>
</dbReference>
<name>A0ABT5KQQ2_9BURK</name>
<feature type="domain" description="GGDEF" evidence="2">
    <location>
        <begin position="237"/>
        <end position="370"/>
    </location>
</feature>